<dbReference type="AlphaFoldDB" id="A0A9N9J8R0"/>
<organism evidence="1 2">
    <name type="scientific">Racocetra fulgida</name>
    <dbReference type="NCBI Taxonomy" id="60492"/>
    <lineage>
        <taxon>Eukaryota</taxon>
        <taxon>Fungi</taxon>
        <taxon>Fungi incertae sedis</taxon>
        <taxon>Mucoromycota</taxon>
        <taxon>Glomeromycotina</taxon>
        <taxon>Glomeromycetes</taxon>
        <taxon>Diversisporales</taxon>
        <taxon>Gigasporaceae</taxon>
        <taxon>Racocetra</taxon>
    </lineage>
</organism>
<keyword evidence="2" id="KW-1185">Reference proteome</keyword>
<evidence type="ECO:0000313" key="1">
    <source>
        <dbReference type="EMBL" id="CAG8769291.1"/>
    </source>
</evidence>
<feature type="non-terminal residue" evidence="1">
    <location>
        <position position="563"/>
    </location>
</feature>
<dbReference type="EMBL" id="CAJVPZ010045421">
    <property type="protein sequence ID" value="CAG8769291.1"/>
    <property type="molecule type" value="Genomic_DNA"/>
</dbReference>
<sequence length="563" mass="65228">ECFSLQSINKTLPALIPQLPSEIEQKSFSEWLSLSKPSLLSHAYDWVNELSLRYSTLIQSSKLINGIKIAFKFLREPKITPINQVAVLLAQPKTKKIAYLLENNIALKKGDQLNLNETPVIDCFSSLYESSEDFQHFKDPLSKKIFCQIKFLAAEISFDLSSIILSEPYLDATHQPSERFQPYKNLSEVFEDNYGNLLPKTLIVGGVLSRSYEQDCNSINVINSQQINFEENNHYSLQEKVDDLLTEWNEKYNIDTSSFFSNDNEAINQKQIGCWYNSLKDNLANWRIISFENWRPIYKMDLDDSNYHIVFNGENSLTQDNQSKLIIEFPRPLTDNNYHIFGNVVKRNNYKSWERVQEVIVTFDHIDQHRCVSFIHKSDNISIPADIYLKTEGIYTDSVLVTSFTNKSQNDFSLYNINVKRWYGNTVVLKVKELIKNNSVQNLHENIIIHWCMIDTNGKKLVNNNNEVCPWSLYGLTFNEKSAKVEIAPVYYGPSDSSITLEKAIEQHSKQNNDTQKTFIRFKDEKNPKAIKFTGYIKAVENNTQEITRYYEGSADCEDSNRQ</sequence>
<reference evidence="1" key="1">
    <citation type="submission" date="2021-06" db="EMBL/GenBank/DDBJ databases">
        <authorList>
            <person name="Kallberg Y."/>
            <person name="Tangrot J."/>
            <person name="Rosling A."/>
        </authorList>
    </citation>
    <scope>NUCLEOTIDE SEQUENCE</scope>
    <source>
        <strain evidence="1">IN212</strain>
    </source>
</reference>
<dbReference type="OrthoDB" id="40902at2759"/>
<feature type="non-terminal residue" evidence="1">
    <location>
        <position position="1"/>
    </location>
</feature>
<protein>
    <submittedName>
        <fullName evidence="1">9607_t:CDS:1</fullName>
    </submittedName>
</protein>
<gene>
    <name evidence="1" type="ORF">RFULGI_LOCUS14938</name>
</gene>
<dbReference type="Proteomes" id="UP000789396">
    <property type="component" value="Unassembled WGS sequence"/>
</dbReference>
<comment type="caution">
    <text evidence="1">The sequence shown here is derived from an EMBL/GenBank/DDBJ whole genome shotgun (WGS) entry which is preliminary data.</text>
</comment>
<proteinExistence type="predicted"/>
<evidence type="ECO:0000313" key="2">
    <source>
        <dbReference type="Proteomes" id="UP000789396"/>
    </source>
</evidence>
<accession>A0A9N9J8R0</accession>
<name>A0A9N9J8R0_9GLOM</name>